<feature type="non-terminal residue" evidence="2">
    <location>
        <position position="327"/>
    </location>
</feature>
<feature type="compositionally biased region" description="Basic residues" evidence="1">
    <location>
        <begin position="136"/>
        <end position="147"/>
    </location>
</feature>
<reference evidence="2 3" key="1">
    <citation type="submission" date="2023-02" db="EMBL/GenBank/DDBJ databases">
        <title>LHISI_Scaffold_Assembly.</title>
        <authorList>
            <person name="Stuart O.P."/>
            <person name="Cleave R."/>
            <person name="Magrath M.J.L."/>
            <person name="Mikheyev A.S."/>
        </authorList>
    </citation>
    <scope>NUCLEOTIDE SEQUENCE [LARGE SCALE GENOMIC DNA]</scope>
    <source>
        <strain evidence="2">Daus_M_001</strain>
        <tissue evidence="2">Leg muscle</tissue>
    </source>
</reference>
<feature type="compositionally biased region" description="Basic and acidic residues" evidence="1">
    <location>
        <begin position="17"/>
        <end position="37"/>
    </location>
</feature>
<dbReference type="Proteomes" id="UP001159363">
    <property type="component" value="Chromosome 5"/>
</dbReference>
<organism evidence="2 3">
    <name type="scientific">Dryococelus australis</name>
    <dbReference type="NCBI Taxonomy" id="614101"/>
    <lineage>
        <taxon>Eukaryota</taxon>
        <taxon>Metazoa</taxon>
        <taxon>Ecdysozoa</taxon>
        <taxon>Arthropoda</taxon>
        <taxon>Hexapoda</taxon>
        <taxon>Insecta</taxon>
        <taxon>Pterygota</taxon>
        <taxon>Neoptera</taxon>
        <taxon>Polyneoptera</taxon>
        <taxon>Phasmatodea</taxon>
        <taxon>Verophasmatodea</taxon>
        <taxon>Anareolatae</taxon>
        <taxon>Phasmatidae</taxon>
        <taxon>Eurycanthinae</taxon>
        <taxon>Dryococelus</taxon>
    </lineage>
</organism>
<gene>
    <name evidence="2" type="ORF">PR048_017865</name>
</gene>
<name>A0ABQ9HAT2_9NEOP</name>
<evidence type="ECO:0000313" key="2">
    <source>
        <dbReference type="EMBL" id="KAJ8881384.1"/>
    </source>
</evidence>
<feature type="region of interest" description="Disordered" evidence="1">
    <location>
        <begin position="1"/>
        <end position="53"/>
    </location>
</feature>
<sequence length="327" mass="36902">MSRGGLRRQPVSSEHSYVVDKRIGNSSRREEVCDASKPRHCRHTRESRGGGGIATSASFQEEGAEHLSRLQLQHAAVAERLACSPPTKANIGSILGRVTLDFRMWESYSTMPLMCRFSRESQVFPTLAITALLHTHPNHPHRRQSARRRQEPCSDRAPSSGGIVSDIANNRRFGRAEGDTATHFECLVSSPLRPSINSAFRLGRRRRVYFLRSSGLLPDFCKWESCRTMTLVGGLSRGSPVFPAFAFRCRFIITTFRNLSALKTSVLRATQIYIYISNSLNHFSHRYFVRNCTCVIEALLHTSRPMENVSCAQCCCQRLFVVVRHSL</sequence>
<evidence type="ECO:0000313" key="3">
    <source>
        <dbReference type="Proteomes" id="UP001159363"/>
    </source>
</evidence>
<evidence type="ECO:0000256" key="1">
    <source>
        <dbReference type="SAM" id="MobiDB-lite"/>
    </source>
</evidence>
<protein>
    <submittedName>
        <fullName evidence="2">Uncharacterized protein</fullName>
    </submittedName>
</protein>
<dbReference type="EMBL" id="JARBHB010000006">
    <property type="protein sequence ID" value="KAJ8881384.1"/>
    <property type="molecule type" value="Genomic_DNA"/>
</dbReference>
<proteinExistence type="predicted"/>
<comment type="caution">
    <text evidence="2">The sequence shown here is derived from an EMBL/GenBank/DDBJ whole genome shotgun (WGS) entry which is preliminary data.</text>
</comment>
<feature type="region of interest" description="Disordered" evidence="1">
    <location>
        <begin position="135"/>
        <end position="160"/>
    </location>
</feature>
<keyword evidence="3" id="KW-1185">Reference proteome</keyword>
<accession>A0ABQ9HAT2</accession>